<dbReference type="GO" id="GO:0032264">
    <property type="term" value="P:IMP salvage"/>
    <property type="evidence" value="ECO:0007669"/>
    <property type="project" value="UniProtKB-UniPathway"/>
</dbReference>
<evidence type="ECO:0000256" key="5">
    <source>
        <dbReference type="ARBA" id="ARBA00011895"/>
    </source>
</evidence>
<dbReference type="InterPro" id="IPR050408">
    <property type="entry name" value="HGPRT"/>
</dbReference>
<dbReference type="InterPro" id="IPR029057">
    <property type="entry name" value="PRTase-like"/>
</dbReference>
<dbReference type="PANTHER" id="PTHR43340:SF1">
    <property type="entry name" value="HYPOXANTHINE PHOSPHORIBOSYLTRANSFERASE"/>
    <property type="match status" value="1"/>
</dbReference>
<name>A0A550J7M5_9BACT</name>
<dbReference type="Proteomes" id="UP000317155">
    <property type="component" value="Unassembled WGS sequence"/>
</dbReference>
<dbReference type="GO" id="GO:0006178">
    <property type="term" value="P:guanine salvage"/>
    <property type="evidence" value="ECO:0007669"/>
    <property type="project" value="TreeGrafter"/>
</dbReference>
<dbReference type="GO" id="GO:0006166">
    <property type="term" value="P:purine ribonucleoside salvage"/>
    <property type="evidence" value="ECO:0007669"/>
    <property type="project" value="UniProtKB-KW"/>
</dbReference>
<feature type="domain" description="Phosphoribosyltransferase" evidence="16">
    <location>
        <begin position="9"/>
        <end position="159"/>
    </location>
</feature>
<protein>
    <recommendedName>
        <fullName evidence="5 15">Hypoxanthine phosphoribosyltransferase</fullName>
        <ecNumber evidence="5 15">2.4.2.8</ecNumber>
    </recommendedName>
</protein>
<keyword evidence="11 15" id="KW-0547">Nucleotide-binding</keyword>
<evidence type="ECO:0000256" key="10">
    <source>
        <dbReference type="ARBA" id="ARBA00022726"/>
    </source>
</evidence>
<keyword evidence="10 15" id="KW-0660">Purine salvage</keyword>
<dbReference type="GO" id="GO:0000166">
    <property type="term" value="F:nucleotide binding"/>
    <property type="evidence" value="ECO:0007669"/>
    <property type="project" value="UniProtKB-KW"/>
</dbReference>
<reference evidence="17 18" key="1">
    <citation type="submission" date="2019-07" db="EMBL/GenBank/DDBJ databases">
        <title>Insights of Desulfuromonas acetexigens electromicrobiology.</title>
        <authorList>
            <person name="Katuri K."/>
            <person name="Sapireddy V."/>
            <person name="Shaw D.R."/>
            <person name="Saikaly P."/>
        </authorList>
    </citation>
    <scope>NUCLEOTIDE SEQUENCE [LARGE SCALE GENOMIC DNA]</scope>
    <source>
        <strain evidence="17 18">2873</strain>
    </source>
</reference>
<comment type="subcellular location">
    <subcellularLocation>
        <location evidence="2 15">Cytoplasm</location>
    </subcellularLocation>
</comment>
<dbReference type="GO" id="GO:0052657">
    <property type="term" value="F:guanine phosphoribosyltransferase activity"/>
    <property type="evidence" value="ECO:0007669"/>
    <property type="project" value="UniProtKB-ARBA"/>
</dbReference>
<dbReference type="GO" id="GO:0005829">
    <property type="term" value="C:cytosol"/>
    <property type="evidence" value="ECO:0007669"/>
    <property type="project" value="TreeGrafter"/>
</dbReference>
<dbReference type="Pfam" id="PF00156">
    <property type="entry name" value="Pribosyltran"/>
    <property type="match status" value="1"/>
</dbReference>
<dbReference type="InterPro" id="IPR000836">
    <property type="entry name" value="PRTase_dom"/>
</dbReference>
<keyword evidence="6 15" id="KW-0963">Cytoplasm</keyword>
<evidence type="ECO:0000256" key="4">
    <source>
        <dbReference type="ARBA" id="ARBA00008391"/>
    </source>
</evidence>
<comment type="pathway">
    <text evidence="3 15">Purine metabolism; IMP biosynthesis via salvage pathway; IMP from hypoxanthine: step 1/1.</text>
</comment>
<dbReference type="GO" id="GO:0004422">
    <property type="term" value="F:hypoxanthine phosphoribosyltransferase activity"/>
    <property type="evidence" value="ECO:0007669"/>
    <property type="project" value="InterPro"/>
</dbReference>
<keyword evidence="7 15" id="KW-0328">Glycosyltransferase</keyword>
<keyword evidence="8 15" id="KW-0808">Transferase</keyword>
<comment type="catalytic activity">
    <reaction evidence="13">
        <text>GMP + diphosphate = guanine + 5-phospho-alpha-D-ribose 1-diphosphate</text>
        <dbReference type="Rhea" id="RHEA:25424"/>
        <dbReference type="ChEBI" id="CHEBI:16235"/>
        <dbReference type="ChEBI" id="CHEBI:33019"/>
        <dbReference type="ChEBI" id="CHEBI:58017"/>
        <dbReference type="ChEBI" id="CHEBI:58115"/>
        <dbReference type="EC" id="2.4.2.8"/>
    </reaction>
    <physiologicalReaction direction="right-to-left" evidence="13">
        <dbReference type="Rhea" id="RHEA:25426"/>
    </physiologicalReaction>
</comment>
<evidence type="ECO:0000313" key="18">
    <source>
        <dbReference type="Proteomes" id="UP000317155"/>
    </source>
</evidence>
<comment type="cofactor">
    <cofactor evidence="1 15">
        <name>Mg(2+)</name>
        <dbReference type="ChEBI" id="CHEBI:18420"/>
    </cofactor>
</comment>
<sequence length="175" mass="19818">MSELDLKLLYSQEEIARQVKRLGDEISNDYPDSEILLVGVLKGSFLFVADLARAIRSPLIVDFVRIASYGSDTQSSGIVEIRKDLELPIKDRDVIIVEDIVDSGHTLESLYNLLLRRGPRSLKICTLIDKTARREVSIRSDYVGFSLDDGFIIGYGLDYAERYRNLPDIHLVQGR</sequence>
<evidence type="ECO:0000256" key="11">
    <source>
        <dbReference type="ARBA" id="ARBA00022741"/>
    </source>
</evidence>
<evidence type="ECO:0000256" key="9">
    <source>
        <dbReference type="ARBA" id="ARBA00022723"/>
    </source>
</evidence>
<dbReference type="NCBIfam" id="TIGR01203">
    <property type="entry name" value="HGPRTase"/>
    <property type="match status" value="1"/>
</dbReference>
<dbReference type="EC" id="2.4.2.8" evidence="5 15"/>
<dbReference type="FunFam" id="3.40.50.2020:FF:000006">
    <property type="entry name" value="Hypoxanthine phosphoribosyltransferase"/>
    <property type="match status" value="1"/>
</dbReference>
<evidence type="ECO:0000256" key="8">
    <source>
        <dbReference type="ARBA" id="ARBA00022679"/>
    </source>
</evidence>
<evidence type="ECO:0000256" key="12">
    <source>
        <dbReference type="ARBA" id="ARBA00022842"/>
    </source>
</evidence>
<comment type="similarity">
    <text evidence="4 15">Belongs to the purine/pyrimidine phosphoribosyltransferase family.</text>
</comment>
<keyword evidence="12 15" id="KW-0460">Magnesium</keyword>
<evidence type="ECO:0000256" key="15">
    <source>
        <dbReference type="RuleBase" id="RU364099"/>
    </source>
</evidence>
<dbReference type="GO" id="GO:0046100">
    <property type="term" value="P:hypoxanthine metabolic process"/>
    <property type="evidence" value="ECO:0007669"/>
    <property type="project" value="TreeGrafter"/>
</dbReference>
<evidence type="ECO:0000256" key="6">
    <source>
        <dbReference type="ARBA" id="ARBA00022490"/>
    </source>
</evidence>
<comment type="catalytic activity">
    <reaction evidence="14">
        <text>IMP + diphosphate = hypoxanthine + 5-phospho-alpha-D-ribose 1-diphosphate</text>
        <dbReference type="Rhea" id="RHEA:17973"/>
        <dbReference type="ChEBI" id="CHEBI:17368"/>
        <dbReference type="ChEBI" id="CHEBI:33019"/>
        <dbReference type="ChEBI" id="CHEBI:58017"/>
        <dbReference type="ChEBI" id="CHEBI:58053"/>
        <dbReference type="EC" id="2.4.2.8"/>
    </reaction>
    <physiologicalReaction direction="right-to-left" evidence="14">
        <dbReference type="Rhea" id="RHEA:17975"/>
    </physiologicalReaction>
</comment>
<keyword evidence="9 15" id="KW-0479">Metal-binding</keyword>
<evidence type="ECO:0000256" key="1">
    <source>
        <dbReference type="ARBA" id="ARBA00001946"/>
    </source>
</evidence>
<gene>
    <name evidence="17" type="primary">hpt</name>
    <name evidence="17" type="ORF">FL622_14225</name>
</gene>
<dbReference type="OrthoDB" id="9802824at2"/>
<accession>A0A550J7M5</accession>
<dbReference type="PANTHER" id="PTHR43340">
    <property type="entry name" value="HYPOXANTHINE-GUANINE PHOSPHORIBOSYLTRANSFERASE"/>
    <property type="match status" value="1"/>
</dbReference>
<evidence type="ECO:0000256" key="3">
    <source>
        <dbReference type="ARBA" id="ARBA00004669"/>
    </source>
</evidence>
<dbReference type="SUPFAM" id="SSF53271">
    <property type="entry name" value="PRTase-like"/>
    <property type="match status" value="1"/>
</dbReference>
<evidence type="ECO:0000256" key="14">
    <source>
        <dbReference type="ARBA" id="ARBA00049402"/>
    </source>
</evidence>
<evidence type="ECO:0000259" key="16">
    <source>
        <dbReference type="Pfam" id="PF00156"/>
    </source>
</evidence>
<dbReference type="InterPro" id="IPR005904">
    <property type="entry name" value="Hxn_phspho_trans"/>
</dbReference>
<organism evidence="17 18">
    <name type="scientific">Trichloromonas acetexigens</name>
    <dbReference type="NCBI Taxonomy" id="38815"/>
    <lineage>
        <taxon>Bacteria</taxon>
        <taxon>Pseudomonadati</taxon>
        <taxon>Thermodesulfobacteriota</taxon>
        <taxon>Desulfuromonadia</taxon>
        <taxon>Desulfuromonadales</taxon>
        <taxon>Trichloromonadaceae</taxon>
        <taxon>Trichloromonas</taxon>
    </lineage>
</organism>
<dbReference type="RefSeq" id="WP_092054039.1">
    <property type="nucleotide sequence ID" value="NZ_FOJJ01000004.1"/>
</dbReference>
<evidence type="ECO:0000256" key="2">
    <source>
        <dbReference type="ARBA" id="ARBA00004496"/>
    </source>
</evidence>
<dbReference type="EMBL" id="VJVV01000012">
    <property type="protein sequence ID" value="TRO79133.1"/>
    <property type="molecule type" value="Genomic_DNA"/>
</dbReference>
<dbReference type="CDD" id="cd06223">
    <property type="entry name" value="PRTases_typeI"/>
    <property type="match status" value="1"/>
</dbReference>
<dbReference type="Gene3D" id="3.40.50.2020">
    <property type="match status" value="1"/>
</dbReference>
<dbReference type="GO" id="GO:0032263">
    <property type="term" value="P:GMP salvage"/>
    <property type="evidence" value="ECO:0007669"/>
    <property type="project" value="TreeGrafter"/>
</dbReference>
<evidence type="ECO:0000256" key="7">
    <source>
        <dbReference type="ARBA" id="ARBA00022676"/>
    </source>
</evidence>
<proteinExistence type="inferred from homology"/>
<dbReference type="AlphaFoldDB" id="A0A550J7M5"/>
<evidence type="ECO:0000313" key="17">
    <source>
        <dbReference type="EMBL" id="TRO79133.1"/>
    </source>
</evidence>
<comment type="caution">
    <text evidence="17">The sequence shown here is derived from an EMBL/GenBank/DDBJ whole genome shotgun (WGS) entry which is preliminary data.</text>
</comment>
<dbReference type="GO" id="GO:0000287">
    <property type="term" value="F:magnesium ion binding"/>
    <property type="evidence" value="ECO:0007669"/>
    <property type="project" value="TreeGrafter"/>
</dbReference>
<dbReference type="UniPathway" id="UPA00591">
    <property type="reaction ID" value="UER00648"/>
</dbReference>
<keyword evidence="18" id="KW-1185">Reference proteome</keyword>
<evidence type="ECO:0000256" key="13">
    <source>
        <dbReference type="ARBA" id="ARBA00048811"/>
    </source>
</evidence>